<dbReference type="Pfam" id="PF05534">
    <property type="entry name" value="HicB"/>
    <property type="match status" value="1"/>
</dbReference>
<evidence type="ECO:0000313" key="1">
    <source>
        <dbReference type="EMBL" id="NLW35999.1"/>
    </source>
</evidence>
<dbReference type="EMBL" id="JAAYEE010000201">
    <property type="protein sequence ID" value="NLW35999.1"/>
    <property type="molecule type" value="Genomic_DNA"/>
</dbReference>
<name>A0A971M571_9BACT</name>
<dbReference type="AlphaFoldDB" id="A0A971M571"/>
<dbReference type="InterPro" id="IPR035069">
    <property type="entry name" value="TTHA1013/TTHA0281-like"/>
</dbReference>
<dbReference type="InterPro" id="IPR008651">
    <property type="entry name" value="Uncharacterised_HicB"/>
</dbReference>
<proteinExistence type="predicted"/>
<dbReference type="Proteomes" id="UP000777265">
    <property type="component" value="Unassembled WGS sequence"/>
</dbReference>
<evidence type="ECO:0000313" key="2">
    <source>
        <dbReference type="Proteomes" id="UP000777265"/>
    </source>
</evidence>
<dbReference type="GO" id="GO:0006355">
    <property type="term" value="P:regulation of DNA-templated transcription"/>
    <property type="evidence" value="ECO:0007669"/>
    <property type="project" value="InterPro"/>
</dbReference>
<dbReference type="SUPFAM" id="SSF143100">
    <property type="entry name" value="TTHA1013/TTHA0281-like"/>
    <property type="match status" value="1"/>
</dbReference>
<comment type="caution">
    <text evidence="1">The sequence shown here is derived from an EMBL/GenBank/DDBJ whole genome shotgun (WGS) entry which is preliminary data.</text>
</comment>
<organism evidence="1 2">
    <name type="scientific">Syntrophorhabdus aromaticivorans</name>
    <dbReference type="NCBI Taxonomy" id="328301"/>
    <lineage>
        <taxon>Bacteria</taxon>
        <taxon>Pseudomonadati</taxon>
        <taxon>Thermodesulfobacteriota</taxon>
        <taxon>Syntrophorhabdia</taxon>
        <taxon>Syntrophorhabdales</taxon>
        <taxon>Syntrophorhabdaceae</taxon>
        <taxon>Syntrophorhabdus</taxon>
    </lineage>
</organism>
<dbReference type="InterPro" id="IPR010985">
    <property type="entry name" value="Ribbon_hlx_hlx"/>
</dbReference>
<reference evidence="1" key="1">
    <citation type="journal article" date="2020" name="Biotechnol. Biofuels">
        <title>New insights from the biogas microbiome by comprehensive genome-resolved metagenomics of nearly 1600 species originating from multiple anaerobic digesters.</title>
        <authorList>
            <person name="Campanaro S."/>
            <person name="Treu L."/>
            <person name="Rodriguez-R L.M."/>
            <person name="Kovalovszki A."/>
            <person name="Ziels R.M."/>
            <person name="Maus I."/>
            <person name="Zhu X."/>
            <person name="Kougias P.G."/>
            <person name="Basile A."/>
            <person name="Luo G."/>
            <person name="Schluter A."/>
            <person name="Konstantinidis K.T."/>
            <person name="Angelidaki I."/>
        </authorList>
    </citation>
    <scope>NUCLEOTIDE SEQUENCE</scope>
    <source>
        <strain evidence="1">AS06rmzACSIP_7</strain>
    </source>
</reference>
<gene>
    <name evidence="1" type="ORF">GXY80_11045</name>
</gene>
<accession>A0A971M571</accession>
<reference evidence="1" key="2">
    <citation type="submission" date="2020-01" db="EMBL/GenBank/DDBJ databases">
        <authorList>
            <person name="Campanaro S."/>
        </authorList>
    </citation>
    <scope>NUCLEOTIDE SEQUENCE</scope>
    <source>
        <strain evidence="1">AS06rmzACSIP_7</strain>
    </source>
</reference>
<dbReference type="SUPFAM" id="SSF47598">
    <property type="entry name" value="Ribbon-helix-helix"/>
    <property type="match status" value="1"/>
</dbReference>
<protein>
    <submittedName>
        <fullName evidence="1">Type II toxin-antitoxin system HicB family antitoxin</fullName>
    </submittedName>
</protein>
<sequence>MRNVMTYKRYTARIEFDERDNIFIGKVIGIADSITFHGETVKELREDFQAAIDHYIADCAATGRLPLKAASGKMMLRVSPEIHARALTVAKASGKSLNQWVEEVLDKAVHQ</sequence>